<dbReference type="PANTHER" id="PTHR13734">
    <property type="entry name" value="TRNA-NUCLEOTIDYLTRANSFERASE"/>
    <property type="match status" value="1"/>
</dbReference>
<dbReference type="Gene3D" id="1.10.3090.10">
    <property type="entry name" value="cca-adding enzyme, domain 2"/>
    <property type="match status" value="1"/>
</dbReference>
<gene>
    <name evidence="9" type="ORF">TRUGW13939_04998</name>
</gene>
<feature type="domain" description="Poly A polymerase head" evidence="7">
    <location>
        <begin position="133"/>
        <end position="286"/>
    </location>
</feature>
<dbReference type="InterPro" id="IPR032828">
    <property type="entry name" value="PolyA_RNA-bd"/>
</dbReference>
<sequence length="1216" mass="137250">MLKACSSLWKNNVRLLRKTVCREYSSLPASSIAVHGGCCAPSLNTRRLPLFMPVHKVQEDSPQRANKRRRITTSTSPHRDNMVVQTEEIRQPLPKIELTPLEHLIERLLLDVKSYIEQKNEPTGQDAQQEMVLRFTGGWVRDKLLGVDSHDIDVAISTMTGFQFGNFMKEYLDDPENLAKYKGSGNPALNDDEIVKVHKIDANPEKSKHLETVTTRIFGLDIDLVNLRKETYTEESRNPQMEFGTAEEDALRRDATVNAMFYNLNTSALEDLTGLGLKDLKQKLIRTPLEAYQTFKDDPLRILRLIRFASRLGYRIDDDCKQAMQNESIKDALRLKISKERVGAEVEKMLRGPDPKAALTHIDTLSLHSTIFANLRDEAQADTSSWSLVYDSFDKIAHPADDADDLSQKTKHLHDLLIRDEIDAYHAWIVAAFSPWALVPARPIKSKSEKPPVVARAAEVARDNLRSDNKTVCILKESVGYFTELKSLKDSFLAGEISGTESEIRQRVGLTIRSWKKDWRMVAIMALLQEIMAGAEFSNVIDEYDKFLSYIERESLLNVTELRPIVNGTELSAALGAGRGKWLSIALEKMIEWQLLHPEITEKEEASQNDIATVSIPQGLGEMEKTRLAARAYIKKTNNESLDRFEAEVNDEIVTLPALQTELSSPDAQDLSALNEDLLVIWTALREWKFSEPFGADGKEAAQAIYAWLVQISLPSSDFAEALESEYTDDKSKKIKLTTTLKSKRSTFEIAISCIEALNSILPVAEAENAADIFTALASFTNTRDSWTTSKSYHDALAVLQTFSPSENHQRNWDIVEQMSKSKIRPIFAKTRNTAVTGAGRKNLHPMPQPRFDGNIFNPEAKPWKHVDVYATTVLEWVLSLYTSSDIARLENQFQFYVPPILSLLDDESPSFKYRGCHLLISFLKPIQSSNSDLLRRTNLSSVFDDALTPTLLSLPTLTAEDESLQILGITYKALLLTLQTRYHIGQSSSYHQEDNRAAYTSRLTTLLRDNVISAFHHISSYTPTTKTESSMLASFPYPRLSTFILGQLKTVVQHIGIHTTKYLQEIIPVIYNTLTNPFVTAHLPLLAAGVAAAQAVILNSHPRIWRYRGEFLAAFCACWMNISQDEKGTQDIELQTQLRNVMKKLQGATNLLNIAVQSAVSIKEDDLKRIYWTGVVEGDEIDMGKEVEALIAADENLRDLFDRIHEEDLSDDYFD</sequence>
<dbReference type="GO" id="GO:0110078">
    <property type="term" value="C:TTT Hsp90 cochaperone complex"/>
    <property type="evidence" value="ECO:0007669"/>
    <property type="project" value="InterPro"/>
</dbReference>
<feature type="domain" description="tRNA nucleotidyltransferase/poly(A) polymerase RNA and SrmB- binding" evidence="8">
    <location>
        <begin position="313"/>
        <end position="374"/>
    </location>
</feature>
<dbReference type="InterPro" id="IPR043519">
    <property type="entry name" value="NT_sf"/>
</dbReference>
<evidence type="ECO:0000256" key="1">
    <source>
        <dbReference type="ARBA" id="ARBA00007265"/>
    </source>
</evidence>
<evidence type="ECO:0000313" key="10">
    <source>
        <dbReference type="Proteomes" id="UP000509510"/>
    </source>
</evidence>
<evidence type="ECO:0000259" key="8">
    <source>
        <dbReference type="Pfam" id="PF12627"/>
    </source>
</evidence>
<evidence type="ECO:0000256" key="5">
    <source>
        <dbReference type="ARBA" id="ARBA00034736"/>
    </source>
</evidence>
<keyword evidence="4 6" id="KW-0694">RNA-binding</keyword>
<dbReference type="GO" id="GO:0003723">
    <property type="term" value="F:RNA binding"/>
    <property type="evidence" value="ECO:0007669"/>
    <property type="project" value="UniProtKB-KW"/>
</dbReference>
<dbReference type="GeneID" id="55992496"/>
<dbReference type="SUPFAM" id="SSF81301">
    <property type="entry name" value="Nucleotidyltransferase"/>
    <property type="match status" value="1"/>
</dbReference>
<dbReference type="RefSeq" id="XP_035344056.1">
    <property type="nucleotide sequence ID" value="XM_035488163.1"/>
</dbReference>
<evidence type="ECO:0000256" key="3">
    <source>
        <dbReference type="ARBA" id="ARBA00022741"/>
    </source>
</evidence>
<evidence type="ECO:0000256" key="2">
    <source>
        <dbReference type="ARBA" id="ARBA00022679"/>
    </source>
</evidence>
<dbReference type="GO" id="GO:0052929">
    <property type="term" value="F:ATP:3'-cytidine-cytidine-tRNA adenylyltransferase activity"/>
    <property type="evidence" value="ECO:0007669"/>
    <property type="project" value="TreeGrafter"/>
</dbReference>
<dbReference type="Pfam" id="PF01743">
    <property type="entry name" value="PolyA_pol"/>
    <property type="match status" value="1"/>
</dbReference>
<dbReference type="Proteomes" id="UP000509510">
    <property type="component" value="Chromosome III"/>
</dbReference>
<dbReference type="InterPro" id="IPR018870">
    <property type="entry name" value="Tti2"/>
</dbReference>
<dbReference type="GO" id="GO:0005739">
    <property type="term" value="C:mitochondrion"/>
    <property type="evidence" value="ECO:0007669"/>
    <property type="project" value="UniProtKB-ARBA"/>
</dbReference>
<reference evidence="10" key="1">
    <citation type="submission" date="2020-06" db="EMBL/GenBank/DDBJ databases">
        <title>A chromosome-scale genome assembly of Talaromyces rugulosus W13939.</title>
        <authorList>
            <person name="Wang B."/>
            <person name="Guo L."/>
            <person name="Ye K."/>
            <person name="Wang L."/>
        </authorList>
    </citation>
    <scope>NUCLEOTIDE SEQUENCE [LARGE SCALE GENOMIC DNA]</scope>
    <source>
        <strain evidence="10">W13939</strain>
    </source>
</reference>
<evidence type="ECO:0000256" key="4">
    <source>
        <dbReference type="ARBA" id="ARBA00022884"/>
    </source>
</evidence>
<dbReference type="CDD" id="cd05398">
    <property type="entry name" value="NT_ClassII-CCAase"/>
    <property type="match status" value="1"/>
</dbReference>
<organism evidence="9 10">
    <name type="scientific">Talaromyces rugulosus</name>
    <name type="common">Penicillium rugulosum</name>
    <dbReference type="NCBI Taxonomy" id="121627"/>
    <lineage>
        <taxon>Eukaryota</taxon>
        <taxon>Fungi</taxon>
        <taxon>Dikarya</taxon>
        <taxon>Ascomycota</taxon>
        <taxon>Pezizomycotina</taxon>
        <taxon>Eurotiomycetes</taxon>
        <taxon>Eurotiomycetidae</taxon>
        <taxon>Eurotiales</taxon>
        <taxon>Trichocomaceae</taxon>
        <taxon>Talaromyces</taxon>
        <taxon>Talaromyces sect. Islandici</taxon>
    </lineage>
</organism>
<dbReference type="Gene3D" id="3.30.460.10">
    <property type="entry name" value="Beta Polymerase, domain 2"/>
    <property type="match status" value="1"/>
</dbReference>
<dbReference type="AlphaFoldDB" id="A0A7H8QW35"/>
<dbReference type="FunFam" id="3.30.460.10:FF:000019">
    <property type="entry name" value="tRNA nucleotidyltransferase cca2"/>
    <property type="match status" value="1"/>
</dbReference>
<dbReference type="InterPro" id="IPR002646">
    <property type="entry name" value="PolA_pol_head_dom"/>
</dbReference>
<accession>A0A7H8QW35</accession>
<evidence type="ECO:0008006" key="11">
    <source>
        <dbReference type="Google" id="ProtNLM"/>
    </source>
</evidence>
<dbReference type="KEGG" id="trg:TRUGW13939_04998"/>
<keyword evidence="10" id="KW-1185">Reference proteome</keyword>
<comment type="similarity">
    <text evidence="1 6">Belongs to the tRNA nucleotidyltransferase/poly(A) polymerase family.</text>
</comment>
<keyword evidence="2 6" id="KW-0808">Transferase</keyword>
<dbReference type="EMBL" id="CP055900">
    <property type="protein sequence ID" value="QKX57878.1"/>
    <property type="molecule type" value="Genomic_DNA"/>
</dbReference>
<dbReference type="OrthoDB" id="445712at2759"/>
<dbReference type="GO" id="GO:0052927">
    <property type="term" value="F:CC tRNA cytidylyltransferase activity"/>
    <property type="evidence" value="ECO:0007669"/>
    <property type="project" value="TreeGrafter"/>
</dbReference>
<dbReference type="SUPFAM" id="SSF48371">
    <property type="entry name" value="ARM repeat"/>
    <property type="match status" value="1"/>
</dbReference>
<dbReference type="Pfam" id="PF10521">
    <property type="entry name" value="Tti2"/>
    <property type="match status" value="1"/>
</dbReference>
<dbReference type="InterPro" id="IPR016024">
    <property type="entry name" value="ARM-type_fold"/>
</dbReference>
<evidence type="ECO:0000259" key="7">
    <source>
        <dbReference type="Pfam" id="PF01743"/>
    </source>
</evidence>
<proteinExistence type="inferred from homology"/>
<dbReference type="SUPFAM" id="SSF81891">
    <property type="entry name" value="Poly A polymerase C-terminal region-like"/>
    <property type="match status" value="1"/>
</dbReference>
<dbReference type="Pfam" id="PF12627">
    <property type="entry name" value="PolyA_pol_RNAbd"/>
    <property type="match status" value="1"/>
</dbReference>
<keyword evidence="3" id="KW-0547">Nucleotide-binding</keyword>
<name>A0A7H8QW35_TALRU</name>
<comment type="similarity">
    <text evidence="5">Belongs to the TTI2 family.</text>
</comment>
<protein>
    <recommendedName>
        <fullName evidence="11">Poly A polymerase head domain-containing protein</fullName>
    </recommendedName>
</protein>
<dbReference type="GO" id="GO:0000166">
    <property type="term" value="F:nucleotide binding"/>
    <property type="evidence" value="ECO:0007669"/>
    <property type="project" value="UniProtKB-KW"/>
</dbReference>
<dbReference type="PANTHER" id="PTHR13734:SF5">
    <property type="entry name" value="CCA TRNA NUCLEOTIDYLTRANSFERASE, MITOCHONDRIAL"/>
    <property type="match status" value="1"/>
</dbReference>
<evidence type="ECO:0000256" key="6">
    <source>
        <dbReference type="RuleBase" id="RU003953"/>
    </source>
</evidence>
<evidence type="ECO:0000313" key="9">
    <source>
        <dbReference type="EMBL" id="QKX57878.1"/>
    </source>
</evidence>
<dbReference type="GO" id="GO:0001680">
    <property type="term" value="P:tRNA 3'-terminal CCA addition"/>
    <property type="evidence" value="ECO:0007669"/>
    <property type="project" value="UniProtKB-ARBA"/>
</dbReference>